<reference evidence="3 4" key="1">
    <citation type="submission" date="2018-06" db="EMBL/GenBank/DDBJ databases">
        <title>Complete genome of Desulfovibrio marinus P48SEP.</title>
        <authorList>
            <person name="Crispim J.S."/>
            <person name="Vidigal P.M.P."/>
            <person name="Silva L.C.F."/>
            <person name="Araujo L.C."/>
            <person name="Laguardia C.N."/>
            <person name="Dias R.S."/>
            <person name="Sousa M.P."/>
            <person name="Paula S.O."/>
            <person name="Silva C."/>
        </authorList>
    </citation>
    <scope>NUCLEOTIDE SEQUENCE [LARGE SCALE GENOMIC DNA]</scope>
    <source>
        <strain evidence="3 4">P48SEP</strain>
    </source>
</reference>
<sequence>MRPADKGAYRRELDAMKLRADEHIRELESRLEWSGHGTRSEYEELLSGLREKKERLEERAAQLVEKASSTWDEVKEGIDRAAGELEMALEHVRNKFL</sequence>
<feature type="coiled-coil region" evidence="1">
    <location>
        <begin position="39"/>
        <end position="66"/>
    </location>
</feature>
<organism evidence="3 4">
    <name type="scientific">Oceanidesulfovibrio marinus</name>
    <dbReference type="NCBI Taxonomy" id="370038"/>
    <lineage>
        <taxon>Bacteria</taxon>
        <taxon>Pseudomonadati</taxon>
        <taxon>Thermodesulfobacteriota</taxon>
        <taxon>Desulfovibrionia</taxon>
        <taxon>Desulfovibrionales</taxon>
        <taxon>Desulfovibrionaceae</taxon>
        <taxon>Oceanidesulfovibrio</taxon>
    </lineage>
</organism>
<dbReference type="EMBL" id="QMIF01000009">
    <property type="protein sequence ID" value="TVM32839.1"/>
    <property type="molecule type" value="Genomic_DNA"/>
</dbReference>
<evidence type="ECO:0000313" key="5">
    <source>
        <dbReference type="Proteomes" id="UP000503251"/>
    </source>
</evidence>
<accession>A0A6P1ZII8</accession>
<evidence type="ECO:0008006" key="6">
    <source>
        <dbReference type="Google" id="ProtNLM"/>
    </source>
</evidence>
<gene>
    <name evidence="3" type="ORF">DQK91_14125</name>
    <name evidence="2" type="ORF">E8L03_10510</name>
</gene>
<dbReference type="EMBL" id="CP039543">
    <property type="protein sequence ID" value="QJT09344.1"/>
    <property type="molecule type" value="Genomic_DNA"/>
</dbReference>
<evidence type="ECO:0000256" key="1">
    <source>
        <dbReference type="SAM" id="Coils"/>
    </source>
</evidence>
<dbReference type="RefSeq" id="WP_144306021.1">
    <property type="nucleotide sequence ID" value="NZ_CP039543.1"/>
</dbReference>
<evidence type="ECO:0000313" key="4">
    <source>
        <dbReference type="Proteomes" id="UP000434052"/>
    </source>
</evidence>
<keyword evidence="1" id="KW-0175">Coiled coil</keyword>
<dbReference type="Proteomes" id="UP000434052">
    <property type="component" value="Unassembled WGS sequence"/>
</dbReference>
<keyword evidence="5" id="KW-1185">Reference proteome</keyword>
<name>A0A6P1ZII8_9BACT</name>
<dbReference type="SUPFAM" id="SSF58113">
    <property type="entry name" value="Apolipoprotein A-I"/>
    <property type="match status" value="1"/>
</dbReference>
<dbReference type="AlphaFoldDB" id="A0A6P1ZII8"/>
<reference evidence="2 5" key="2">
    <citation type="submission" date="2019-04" db="EMBL/GenBank/DDBJ databases">
        <title>Isolation and culture of sulfate reducing bacteria from the cold seep of the South China Sea.</title>
        <authorList>
            <person name="Sun C."/>
            <person name="Liu R."/>
        </authorList>
    </citation>
    <scope>NUCLEOTIDE SEQUENCE [LARGE SCALE GENOMIC DNA]</scope>
    <source>
        <strain evidence="2 5">CS1</strain>
    </source>
</reference>
<protein>
    <recommendedName>
        <fullName evidence="6">Coiled coil domain-containing protein</fullName>
    </recommendedName>
</protein>
<evidence type="ECO:0000313" key="3">
    <source>
        <dbReference type="EMBL" id="TVM32839.1"/>
    </source>
</evidence>
<proteinExistence type="predicted"/>
<dbReference type="Proteomes" id="UP000503251">
    <property type="component" value="Chromosome"/>
</dbReference>
<evidence type="ECO:0000313" key="2">
    <source>
        <dbReference type="EMBL" id="QJT09344.1"/>
    </source>
</evidence>